<organism evidence="2">
    <name type="scientific">Cladocopium goreaui</name>
    <dbReference type="NCBI Taxonomy" id="2562237"/>
    <lineage>
        <taxon>Eukaryota</taxon>
        <taxon>Sar</taxon>
        <taxon>Alveolata</taxon>
        <taxon>Dinophyceae</taxon>
        <taxon>Suessiales</taxon>
        <taxon>Symbiodiniaceae</taxon>
        <taxon>Cladocopium</taxon>
    </lineage>
</organism>
<sequence length="1784" mass="196857">AMMAYHVLMTKCKQSLKPGEELRFPLALEPEDARRLRKAAKSVALHNLLNEGVVSSAVCLLELCGLETEKLRVDVEAAKRIYSHAVQNSESGSRSAASVIQLFQSFPDTEEAEDASAAAEAAITSPHLLNALRMLEESTWALDPHPSAPAASIQALGYDLPWHLVALFCRVHSLPRSLTLLHELARNNDWVMFLYESDLQQCPADTVLDIVAGYFTELPLQSHLQILANSIASRDLGESGAREGKGPRGAAKTDSAMPANAIGFLERNRSGSAKVGRGLLQHALLHRKARLAVVASAFSDVSYLQCMAVWLTVNAEKNPDHGEAEESTCIARPSPNPAEVAAQIANLCRKRQAFSLVLRALKIFDPENPLIDFICFHRAFVQCRFKSCREHLRRFVGLRNESGSYSLAFSPHVERLSEEMVWRELPAIFWRICNAVDAVGWGKKAHSAAWVPRSAQTGLDVDFRVPSAELLQLLISKKMFAEARAWAKNGLNGMDTKNLTGQDGARWATTRGAQNIAVFCFETAELAFSDESVRFQLMIASAALIANWPPAAPDHLLGRQALNHQMQQQVAQTGTASQLLTAMQVAGTFFVGKPALPFGTGGFPRTRLQKDLQRQVDVATVIVNTVNDIVNTANMAHVAKVGAAPIVAAKPPPGPKVRGVDGSFIAFPLFGPPAKGAPPAPVAPLAPLPPVPKLPAAHKAKAPVAVPRAPEFPAPSVAWPKAGAVPPVPFAVPAKAAPLLPDQGGEPEPAEIPNDLVGRKASDILQRVRDINLPDLFIQGAVLSFLGMGDEALTANKVVAAAICKPFTNRESYDLTKALLIATEPYTMSMLLAERQLLMSFAHVAPADRQAVIPLVAGGFGFSAELRMADSLTPLSPIEMTERDRLACQPEPSMMGAEVTPLALEVQRQLVMRYGYSMSPTLLATIRYNTSGQSGWPVNVVLSVPYSTCGRDDHAMAGTNRLTSQSVVPHPCLGIFGEDSFKVAREFKYSTNETARALLFRWSVEHRMGRELPLMMIQPLENEGFAEPVYGQASVASILTAPSHGDLIEPTLFMTELPDPTRVGLIPRQSQPELHGSNALLNHEDFLINLPWGSTDLQRSLVPLLRDVDARVFDVLDASREVFGVWYEQPCSMPVSKVSAELSNLRVRNRGIMINKPAFETCMTMWESKNEVMSFDDTLRVVDGVDLGVLDIVEVLSQPGHPLFGSMNLYVFGALSDEKYHSDSFLRELLSRGFAEAREKFQKGEVIRTGTRLFDSVGDGGFSLLHVLMYGVQMTSEMVESWARDTCFYDQELAPYVEVRLHDVSVLYTRMFRSDLITNGMSRALSKLSELWKKHRQAWPYNRLVCQILCILLNPSGVESFEEMVDLGGGRRDVNSDLAGLKALHSIKRLARTWPSDITRKTFTGKVDHKGLASKLYVHTALGRNNFGTDYKADLVDWVDEPVPRRLLTLEGALDRQSYVEMENGVLHECWKKAFSNPACTGSPSWQDFKATLQSAMGHGFGKTPLGTFEQMYSGDDVTSTDLRAWVSLYRGGYLDERPKGSRRATMEVLDLEEMLETADREADEVAKLFNLEYVTLVHLFLKREAGRDRQLQQIGDSMFLRTMFLMSPVLKTWFLDDEFIIGESGSRTFEEVAERLFNFQDKGNGGSNVCTDHSGFEKSHHRTSNVSFFREGGNAEKAVFGSSMHPDREETWRQCEERVQNQIFVIQDEIDKAVDALRERDVAEDCYRMGSFRGRPALFVIVHDGLCSAAPDTMLRNCFLHKSYAKASETSAASVAQGSPCEH</sequence>
<dbReference type="EMBL" id="CAMXCT010000561">
    <property type="protein sequence ID" value="CAI3980512.1"/>
    <property type="molecule type" value="Genomic_DNA"/>
</dbReference>
<keyword evidence="4" id="KW-1185">Reference proteome</keyword>
<accession>A0A9P1FNG4</accession>
<feature type="coiled-coil region" evidence="1">
    <location>
        <begin position="1542"/>
        <end position="1569"/>
    </location>
</feature>
<dbReference type="Proteomes" id="UP001152797">
    <property type="component" value="Unassembled WGS sequence"/>
</dbReference>
<reference evidence="3 4" key="2">
    <citation type="submission" date="2024-05" db="EMBL/GenBank/DDBJ databases">
        <authorList>
            <person name="Chen Y."/>
            <person name="Shah S."/>
            <person name="Dougan E. K."/>
            <person name="Thang M."/>
            <person name="Chan C."/>
        </authorList>
    </citation>
    <scope>NUCLEOTIDE SEQUENCE [LARGE SCALE GENOMIC DNA]</scope>
</reference>
<dbReference type="EMBL" id="CAMXCT030000561">
    <property type="protein sequence ID" value="CAL4767824.1"/>
    <property type="molecule type" value="Genomic_DNA"/>
</dbReference>
<gene>
    <name evidence="2" type="ORF">C1SCF055_LOCUS8379</name>
</gene>
<name>A0A9P1FNG4_9DINO</name>
<evidence type="ECO:0000313" key="3">
    <source>
        <dbReference type="EMBL" id="CAL4767824.1"/>
    </source>
</evidence>
<dbReference type="InterPro" id="IPR028103">
    <property type="entry name" value="Spatacsin"/>
</dbReference>
<proteinExistence type="predicted"/>
<dbReference type="OrthoDB" id="430885at2759"/>
<comment type="caution">
    <text evidence="2">The sequence shown here is derived from an EMBL/GenBank/DDBJ whole genome shotgun (WGS) entry which is preliminary data.</text>
</comment>
<dbReference type="GO" id="GO:0005737">
    <property type="term" value="C:cytoplasm"/>
    <property type="evidence" value="ECO:0007669"/>
    <property type="project" value="TreeGrafter"/>
</dbReference>
<dbReference type="PANTHER" id="PTHR13650:SF0">
    <property type="entry name" value="SPATACSIN"/>
    <property type="match status" value="1"/>
</dbReference>
<protein>
    <submittedName>
        <fullName evidence="3">Spatacsin (Spastic paraplegia 11 protein homolog)</fullName>
    </submittedName>
</protein>
<evidence type="ECO:0000313" key="2">
    <source>
        <dbReference type="EMBL" id="CAI3980512.1"/>
    </source>
</evidence>
<keyword evidence="1" id="KW-0175">Coiled coil</keyword>
<reference evidence="2" key="1">
    <citation type="submission" date="2022-10" db="EMBL/GenBank/DDBJ databases">
        <authorList>
            <person name="Chen Y."/>
            <person name="Dougan E. K."/>
            <person name="Chan C."/>
            <person name="Rhodes N."/>
            <person name="Thang M."/>
        </authorList>
    </citation>
    <scope>NUCLEOTIDE SEQUENCE</scope>
</reference>
<dbReference type="PANTHER" id="PTHR13650">
    <property type="entry name" value="SPATACSIN"/>
    <property type="match status" value="1"/>
</dbReference>
<dbReference type="EMBL" id="CAMXCT020000561">
    <property type="protein sequence ID" value="CAL1133887.1"/>
    <property type="molecule type" value="Genomic_DNA"/>
</dbReference>
<evidence type="ECO:0000313" key="4">
    <source>
        <dbReference type="Proteomes" id="UP001152797"/>
    </source>
</evidence>
<evidence type="ECO:0000256" key="1">
    <source>
        <dbReference type="SAM" id="Coils"/>
    </source>
</evidence>
<feature type="non-terminal residue" evidence="2">
    <location>
        <position position="1784"/>
    </location>
</feature>